<reference evidence="2 3" key="1">
    <citation type="journal article" date="2022" name="Allergy">
        <title>Genome assembly and annotation of Periplaneta americana reveal a comprehensive cockroach allergen profile.</title>
        <authorList>
            <person name="Wang L."/>
            <person name="Xiong Q."/>
            <person name="Saelim N."/>
            <person name="Wang L."/>
            <person name="Nong W."/>
            <person name="Wan A.T."/>
            <person name="Shi M."/>
            <person name="Liu X."/>
            <person name="Cao Q."/>
            <person name="Hui J.H.L."/>
            <person name="Sookrung N."/>
            <person name="Leung T.F."/>
            <person name="Tungtrongchitr A."/>
            <person name="Tsui S.K.W."/>
        </authorList>
    </citation>
    <scope>NUCLEOTIDE SEQUENCE [LARGE SCALE GENOMIC DNA]</scope>
    <source>
        <strain evidence="2">PWHHKU_190912</strain>
    </source>
</reference>
<sequence length="323" mass="36968">YTALATLQQGARGNSQHELNNALHADPTQAREEYGKLDNVFKSEAFPSSPREPELNGTTSNVSMMHRNGSMVTGHIPQLGAKFVHLGFIVSSRTWRVFDGGDSARVDKRPERRDGAPRSPAAAAVSQARSQSACQVSAHQVLSSLLSLLKEYVILRRFINILGYLTLREEQRLRVFENKVLRKIFGAKRDEVTRESRKDTELAREWCKAWGKRWFPVLSPPALNDVSVARTQSHKTDTEYKSLPYQVNDAGKEGTESRAWKESSSVTRACTFSRRRRCRCRWKDNIKMDLREVGYVGRDWINLAQDRERWRTYVRAAMNLRVL</sequence>
<feature type="compositionally biased region" description="Basic and acidic residues" evidence="1">
    <location>
        <begin position="102"/>
        <end position="116"/>
    </location>
</feature>
<dbReference type="EMBL" id="JAJSOF020000031">
    <property type="protein sequence ID" value="KAJ4431226.1"/>
    <property type="molecule type" value="Genomic_DNA"/>
</dbReference>
<accession>A0ABQ8SC23</accession>
<feature type="non-terminal residue" evidence="2">
    <location>
        <position position="1"/>
    </location>
</feature>
<feature type="region of interest" description="Disordered" evidence="1">
    <location>
        <begin position="101"/>
        <end position="126"/>
    </location>
</feature>
<proteinExistence type="predicted"/>
<gene>
    <name evidence="2" type="ORF">ANN_19823</name>
</gene>
<keyword evidence="3" id="KW-1185">Reference proteome</keyword>
<evidence type="ECO:0000256" key="1">
    <source>
        <dbReference type="SAM" id="MobiDB-lite"/>
    </source>
</evidence>
<organism evidence="2 3">
    <name type="scientific">Periplaneta americana</name>
    <name type="common">American cockroach</name>
    <name type="synonym">Blatta americana</name>
    <dbReference type="NCBI Taxonomy" id="6978"/>
    <lineage>
        <taxon>Eukaryota</taxon>
        <taxon>Metazoa</taxon>
        <taxon>Ecdysozoa</taxon>
        <taxon>Arthropoda</taxon>
        <taxon>Hexapoda</taxon>
        <taxon>Insecta</taxon>
        <taxon>Pterygota</taxon>
        <taxon>Neoptera</taxon>
        <taxon>Polyneoptera</taxon>
        <taxon>Dictyoptera</taxon>
        <taxon>Blattodea</taxon>
        <taxon>Blattoidea</taxon>
        <taxon>Blattidae</taxon>
        <taxon>Blattinae</taxon>
        <taxon>Periplaneta</taxon>
    </lineage>
</organism>
<name>A0ABQ8SC23_PERAM</name>
<evidence type="ECO:0000313" key="2">
    <source>
        <dbReference type="EMBL" id="KAJ4431226.1"/>
    </source>
</evidence>
<dbReference type="InterPro" id="IPR036186">
    <property type="entry name" value="Serpin_sf"/>
</dbReference>
<comment type="caution">
    <text evidence="2">The sequence shown here is derived from an EMBL/GenBank/DDBJ whole genome shotgun (WGS) entry which is preliminary data.</text>
</comment>
<protein>
    <submittedName>
        <fullName evidence="2">Uncharacterized protein</fullName>
    </submittedName>
</protein>
<evidence type="ECO:0000313" key="3">
    <source>
        <dbReference type="Proteomes" id="UP001148838"/>
    </source>
</evidence>
<dbReference type="SUPFAM" id="SSF56574">
    <property type="entry name" value="Serpins"/>
    <property type="match status" value="1"/>
</dbReference>
<dbReference type="Proteomes" id="UP001148838">
    <property type="component" value="Unassembled WGS sequence"/>
</dbReference>
<feature type="compositionally biased region" description="Low complexity" evidence="1">
    <location>
        <begin position="117"/>
        <end position="126"/>
    </location>
</feature>